<reference evidence="1 3" key="1">
    <citation type="journal article" date="2024" name="G3 (Bethesda)">
        <title>Genome assembly of Hibiscus sabdariffa L. provides insights into metabolisms of medicinal natural products.</title>
        <authorList>
            <person name="Kim T."/>
        </authorList>
    </citation>
    <scope>NUCLEOTIDE SEQUENCE [LARGE SCALE GENOMIC DNA]</scope>
    <source>
        <strain evidence="1">TK-2024</strain>
        <tissue evidence="1">Old leaves</tissue>
    </source>
</reference>
<dbReference type="Gene3D" id="2.60.270.50">
    <property type="match status" value="1"/>
</dbReference>
<protein>
    <submittedName>
        <fullName evidence="1">Uncharacterized protein</fullName>
    </submittedName>
</protein>
<proteinExistence type="predicted"/>
<evidence type="ECO:0000313" key="3">
    <source>
        <dbReference type="Proteomes" id="UP001396334"/>
    </source>
</evidence>
<dbReference type="PANTHER" id="PTHR36482">
    <property type="entry name" value="OSJNBA0024J22.15 PROTEIN"/>
    <property type="match status" value="1"/>
</dbReference>
<gene>
    <name evidence="1" type="ORF">V6N11_044864</name>
    <name evidence="2" type="ORF">V6N11_044869</name>
</gene>
<evidence type="ECO:0000313" key="2">
    <source>
        <dbReference type="EMBL" id="KAK8991976.1"/>
    </source>
</evidence>
<dbReference type="EMBL" id="JBBPBN010000051">
    <property type="protein sequence ID" value="KAK8991976.1"/>
    <property type="molecule type" value="Genomic_DNA"/>
</dbReference>
<organism evidence="1 3">
    <name type="scientific">Hibiscus sabdariffa</name>
    <name type="common">roselle</name>
    <dbReference type="NCBI Taxonomy" id="183260"/>
    <lineage>
        <taxon>Eukaryota</taxon>
        <taxon>Viridiplantae</taxon>
        <taxon>Streptophyta</taxon>
        <taxon>Embryophyta</taxon>
        <taxon>Tracheophyta</taxon>
        <taxon>Spermatophyta</taxon>
        <taxon>Magnoliopsida</taxon>
        <taxon>eudicotyledons</taxon>
        <taxon>Gunneridae</taxon>
        <taxon>Pentapetalae</taxon>
        <taxon>rosids</taxon>
        <taxon>malvids</taxon>
        <taxon>Malvales</taxon>
        <taxon>Malvaceae</taxon>
        <taxon>Malvoideae</taxon>
        <taxon>Hibiscus</taxon>
    </lineage>
</organism>
<comment type="caution">
    <text evidence="1">The sequence shown here is derived from an EMBL/GenBank/DDBJ whole genome shotgun (WGS) entry which is preliminary data.</text>
</comment>
<dbReference type="PANTHER" id="PTHR36482:SF8">
    <property type="match status" value="1"/>
</dbReference>
<dbReference type="EMBL" id="JBBPBN010000051">
    <property type="protein sequence ID" value="KAK8991971.1"/>
    <property type="molecule type" value="Genomic_DNA"/>
</dbReference>
<name>A0ABR2PU39_9ROSI</name>
<keyword evidence="3" id="KW-1185">Reference proteome</keyword>
<accession>A0ABR2PU39</accession>
<sequence>MGFGAALLTQGTLQNNSNDSLSLPVFLDWSGSGTCPNVTPAKLSLTFCHNANAQGAGSKGGVVYTVGNGGIKWVIAWSNMENDANKVYVDITDAAVDWSAVKLSLESSSSNPSPVSKNGYTTTATIDADKNLPSFTATLG</sequence>
<dbReference type="Proteomes" id="UP001396334">
    <property type="component" value="Unassembled WGS sequence"/>
</dbReference>
<dbReference type="InterPro" id="IPR053085">
    <property type="entry name" value="Jasmonate-induced_protein"/>
</dbReference>
<evidence type="ECO:0000313" key="1">
    <source>
        <dbReference type="EMBL" id="KAK8991971.1"/>
    </source>
</evidence>